<evidence type="ECO:0000256" key="2">
    <source>
        <dbReference type="ARBA" id="ARBA00022448"/>
    </source>
</evidence>
<evidence type="ECO:0000256" key="10">
    <source>
        <dbReference type="HAMAP-Rule" id="MF_00237"/>
    </source>
</evidence>
<dbReference type="GO" id="GO:0008320">
    <property type="term" value="F:protein transmembrane transporter activity"/>
    <property type="evidence" value="ECO:0007669"/>
    <property type="project" value="UniProtKB-UniRule"/>
</dbReference>
<dbReference type="Proteomes" id="UP000807785">
    <property type="component" value="Unassembled WGS sequence"/>
</dbReference>
<dbReference type="AlphaFoldDB" id="A0A9D7E6N2"/>
<comment type="similarity">
    <text evidence="10">Belongs to the TatB family.</text>
</comment>
<keyword evidence="8 10" id="KW-0811">Translocation</keyword>
<evidence type="ECO:0000256" key="5">
    <source>
        <dbReference type="ARBA" id="ARBA00022692"/>
    </source>
</evidence>
<dbReference type="NCBIfam" id="TIGR01410">
    <property type="entry name" value="tatB"/>
    <property type="match status" value="1"/>
</dbReference>
<dbReference type="Gene3D" id="1.20.5.3310">
    <property type="match status" value="1"/>
</dbReference>
<protein>
    <recommendedName>
        <fullName evidence="10">Sec-independent protein translocase protein TatB</fullName>
    </recommendedName>
</protein>
<keyword evidence="6 10" id="KW-0653">Protein transport</keyword>
<evidence type="ECO:0000313" key="13">
    <source>
        <dbReference type="Proteomes" id="UP000807785"/>
    </source>
</evidence>
<evidence type="ECO:0000313" key="12">
    <source>
        <dbReference type="EMBL" id="MBK6975149.1"/>
    </source>
</evidence>
<dbReference type="PANTHER" id="PTHR33162:SF1">
    <property type="entry name" value="SEC-INDEPENDENT PROTEIN TRANSLOCASE PROTEIN TATA, CHLOROPLASTIC"/>
    <property type="match status" value="1"/>
</dbReference>
<sequence>MFDFGFSELMLIAVVALVVLGPERLPKVARTAGHLLGRLQRYVNDVKTDINREMQLDELRKMQQQIETSARDFETSVHKELTTVETDLNRAIASADAPPLAGASAELPSPQPQAEPPTPVAEVSPHLELGAGATPAANSGKS</sequence>
<evidence type="ECO:0000256" key="11">
    <source>
        <dbReference type="SAM" id="MobiDB-lite"/>
    </source>
</evidence>
<dbReference type="InterPro" id="IPR003369">
    <property type="entry name" value="TatA/B/E"/>
</dbReference>
<comment type="caution">
    <text evidence="12">The sequence shown here is derived from an EMBL/GenBank/DDBJ whole genome shotgun (WGS) entry which is preliminary data.</text>
</comment>
<dbReference type="InterPro" id="IPR018448">
    <property type="entry name" value="TatB"/>
</dbReference>
<reference evidence="12" key="1">
    <citation type="submission" date="2020-10" db="EMBL/GenBank/DDBJ databases">
        <title>Connecting structure to function with the recovery of over 1000 high-quality activated sludge metagenome-assembled genomes encoding full-length rRNA genes using long-read sequencing.</title>
        <authorList>
            <person name="Singleton C.M."/>
            <person name="Petriglieri F."/>
            <person name="Kristensen J.M."/>
            <person name="Kirkegaard R.H."/>
            <person name="Michaelsen T.Y."/>
            <person name="Andersen M.H."/>
            <person name="Karst S.M."/>
            <person name="Dueholm M.S."/>
            <person name="Nielsen P.H."/>
            <person name="Albertsen M."/>
        </authorList>
    </citation>
    <scope>NUCLEOTIDE SEQUENCE</scope>
    <source>
        <strain evidence="12">Bjer_18-Q3-R1-45_BAT3C.347</strain>
    </source>
</reference>
<feature type="region of interest" description="Disordered" evidence="11">
    <location>
        <begin position="90"/>
        <end position="142"/>
    </location>
</feature>
<dbReference type="HAMAP" id="MF_00237">
    <property type="entry name" value="TatB"/>
    <property type="match status" value="1"/>
</dbReference>
<keyword evidence="3 10" id="KW-1003">Cell membrane</keyword>
<keyword evidence="5 10" id="KW-0812">Transmembrane</keyword>
<dbReference type="PRINTS" id="PR01506">
    <property type="entry name" value="TATBPROTEIN"/>
</dbReference>
<keyword evidence="4" id="KW-0997">Cell inner membrane</keyword>
<accession>A0A9D7E6N2</accession>
<dbReference type="PANTHER" id="PTHR33162">
    <property type="entry name" value="SEC-INDEPENDENT PROTEIN TRANSLOCASE PROTEIN TATA, CHLOROPLASTIC"/>
    <property type="match status" value="1"/>
</dbReference>
<comment type="function">
    <text evidence="10">Part of the twin-arginine translocation (Tat) system that transports large folded proteins containing a characteristic twin-arginine motif in their signal peptide across membranes. Together with TatC, TatB is part of a receptor directly interacting with Tat signal peptides. TatB may form an oligomeric binding site that transiently accommodates folded Tat precursor proteins before their translocation.</text>
</comment>
<comment type="subcellular location">
    <subcellularLocation>
        <location evidence="10">Cell membrane</location>
        <topology evidence="10">Single-pass membrane protein</topology>
    </subcellularLocation>
    <subcellularLocation>
        <location evidence="1">Membrane</location>
        <topology evidence="1">Single-pass membrane protein</topology>
    </subcellularLocation>
</comment>
<evidence type="ECO:0000256" key="7">
    <source>
        <dbReference type="ARBA" id="ARBA00022989"/>
    </source>
</evidence>
<evidence type="ECO:0000256" key="9">
    <source>
        <dbReference type="ARBA" id="ARBA00023136"/>
    </source>
</evidence>
<comment type="subunit">
    <text evidence="10">The Tat system comprises two distinct complexes: a TatABC complex, containing multiple copies of TatA, TatB and TatC subunits, and a separate TatA complex, containing only TatA subunits. Substrates initially bind to the TatABC complex, which probably triggers association of the separate TatA complex to form the active translocon.</text>
</comment>
<keyword evidence="7 10" id="KW-1133">Transmembrane helix</keyword>
<evidence type="ECO:0000256" key="3">
    <source>
        <dbReference type="ARBA" id="ARBA00022475"/>
    </source>
</evidence>
<name>A0A9D7E6N2_9PROT</name>
<organism evidence="12 13">
    <name type="scientific">Candidatus Methylophosphatis roskildensis</name>
    <dbReference type="NCBI Taxonomy" id="2899263"/>
    <lineage>
        <taxon>Bacteria</taxon>
        <taxon>Pseudomonadati</taxon>
        <taxon>Pseudomonadota</taxon>
        <taxon>Betaproteobacteria</taxon>
        <taxon>Nitrosomonadales</taxon>
        <taxon>Sterolibacteriaceae</taxon>
        <taxon>Candidatus Methylophosphatis</taxon>
    </lineage>
</organism>
<feature type="compositionally biased region" description="Pro residues" evidence="11">
    <location>
        <begin position="109"/>
        <end position="119"/>
    </location>
</feature>
<proteinExistence type="inferred from homology"/>
<keyword evidence="2 10" id="KW-0813">Transport</keyword>
<evidence type="ECO:0000256" key="8">
    <source>
        <dbReference type="ARBA" id="ARBA00023010"/>
    </source>
</evidence>
<dbReference type="GO" id="GO:0043953">
    <property type="term" value="P:protein transport by the Tat complex"/>
    <property type="evidence" value="ECO:0007669"/>
    <property type="project" value="UniProtKB-UniRule"/>
</dbReference>
<evidence type="ECO:0000256" key="4">
    <source>
        <dbReference type="ARBA" id="ARBA00022519"/>
    </source>
</evidence>
<evidence type="ECO:0000256" key="1">
    <source>
        <dbReference type="ARBA" id="ARBA00004167"/>
    </source>
</evidence>
<keyword evidence="9 10" id="KW-0472">Membrane</keyword>
<dbReference type="Pfam" id="PF02416">
    <property type="entry name" value="TatA_B_E"/>
    <property type="match status" value="1"/>
</dbReference>
<gene>
    <name evidence="10 12" type="primary">tatB</name>
    <name evidence="12" type="ORF">IPH26_20160</name>
</gene>
<evidence type="ECO:0000256" key="6">
    <source>
        <dbReference type="ARBA" id="ARBA00022927"/>
    </source>
</evidence>
<dbReference type="GO" id="GO:0033281">
    <property type="term" value="C:TAT protein transport complex"/>
    <property type="evidence" value="ECO:0007669"/>
    <property type="project" value="UniProtKB-UniRule"/>
</dbReference>
<dbReference type="EMBL" id="JADJEV010000005">
    <property type="protein sequence ID" value="MBK6975149.1"/>
    <property type="molecule type" value="Genomic_DNA"/>
</dbReference>